<dbReference type="PANTHER" id="PTHR43744:SF8">
    <property type="entry name" value="SN-GLYCEROL-3-PHOSPHATE TRANSPORT SYSTEM PERMEASE PROTEIN UGPE"/>
    <property type="match status" value="1"/>
</dbReference>
<keyword evidence="3" id="KW-1003">Cell membrane</keyword>
<keyword evidence="2 7" id="KW-0813">Transport</keyword>
<feature type="transmembrane region" description="Helical" evidence="7">
    <location>
        <begin position="174"/>
        <end position="193"/>
    </location>
</feature>
<feature type="region of interest" description="Disordered" evidence="8">
    <location>
        <begin position="1"/>
        <end position="21"/>
    </location>
</feature>
<feature type="transmembrane region" description="Helical" evidence="7">
    <location>
        <begin position="95"/>
        <end position="121"/>
    </location>
</feature>
<feature type="transmembrane region" description="Helical" evidence="7">
    <location>
        <begin position="222"/>
        <end position="243"/>
    </location>
</feature>
<dbReference type="Gene3D" id="1.10.3720.10">
    <property type="entry name" value="MetI-like"/>
    <property type="match status" value="1"/>
</dbReference>
<accession>A0A1B1K1I9</accession>
<evidence type="ECO:0000313" key="14">
    <source>
        <dbReference type="Proteomes" id="UP001066327"/>
    </source>
</evidence>
<dbReference type="InterPro" id="IPR000515">
    <property type="entry name" value="MetI-like"/>
</dbReference>
<evidence type="ECO:0000256" key="5">
    <source>
        <dbReference type="ARBA" id="ARBA00022989"/>
    </source>
</evidence>
<evidence type="ECO:0000313" key="10">
    <source>
        <dbReference type="EMBL" id="ANS26484.1"/>
    </source>
</evidence>
<feature type="transmembrane region" description="Helical" evidence="7">
    <location>
        <begin position="128"/>
        <end position="154"/>
    </location>
</feature>
<dbReference type="EMBL" id="JAPWIS010000016">
    <property type="protein sequence ID" value="MCZ4587464.1"/>
    <property type="molecule type" value="Genomic_DNA"/>
</dbReference>
<organism evidence="10 13">
    <name type="scientific">Rhodococcus opacus</name>
    <name type="common">Nocardia opaca</name>
    <dbReference type="NCBI Taxonomy" id="37919"/>
    <lineage>
        <taxon>Bacteria</taxon>
        <taxon>Bacillati</taxon>
        <taxon>Actinomycetota</taxon>
        <taxon>Actinomycetes</taxon>
        <taxon>Mycobacteriales</taxon>
        <taxon>Nocardiaceae</taxon>
        <taxon>Rhodococcus</taxon>
    </lineage>
</organism>
<dbReference type="PROSITE" id="PS50928">
    <property type="entry name" value="ABC_TM1"/>
    <property type="match status" value="1"/>
</dbReference>
<evidence type="ECO:0000256" key="8">
    <source>
        <dbReference type="SAM" id="MobiDB-lite"/>
    </source>
</evidence>
<dbReference type="GO" id="GO:0055085">
    <property type="term" value="P:transmembrane transport"/>
    <property type="evidence" value="ECO:0007669"/>
    <property type="project" value="InterPro"/>
</dbReference>
<comment type="similarity">
    <text evidence="7">Belongs to the binding-protein-dependent transport system permease family.</text>
</comment>
<comment type="subcellular location">
    <subcellularLocation>
        <location evidence="1 7">Cell membrane</location>
        <topology evidence="1 7">Multi-pass membrane protein</topology>
    </subcellularLocation>
</comment>
<evidence type="ECO:0000259" key="9">
    <source>
        <dbReference type="PROSITE" id="PS50928"/>
    </source>
</evidence>
<dbReference type="Proteomes" id="UP000186108">
    <property type="component" value="Chromosome"/>
</dbReference>
<evidence type="ECO:0000256" key="1">
    <source>
        <dbReference type="ARBA" id="ARBA00004651"/>
    </source>
</evidence>
<evidence type="ECO:0000313" key="12">
    <source>
        <dbReference type="EMBL" id="WLF49149.1"/>
    </source>
</evidence>
<keyword evidence="6 7" id="KW-0472">Membrane</keyword>
<evidence type="ECO:0000256" key="2">
    <source>
        <dbReference type="ARBA" id="ARBA00022448"/>
    </source>
</evidence>
<reference evidence="10 13" key="1">
    <citation type="submission" date="2014-07" db="EMBL/GenBank/DDBJ databases">
        <authorList>
            <person name="Zhang J.E."/>
            <person name="Yang H."/>
            <person name="Guo J."/>
            <person name="Deng Z."/>
            <person name="Luo H."/>
            <person name="Luo M."/>
            <person name="Zhao B."/>
        </authorList>
    </citation>
    <scope>NUCLEOTIDE SEQUENCE [LARGE SCALE GENOMIC DNA]</scope>
    <source>
        <strain evidence="10 13">1CP</strain>
    </source>
</reference>
<evidence type="ECO:0000256" key="3">
    <source>
        <dbReference type="ARBA" id="ARBA00022475"/>
    </source>
</evidence>
<dbReference type="SUPFAM" id="SSF161098">
    <property type="entry name" value="MetI-like"/>
    <property type="match status" value="1"/>
</dbReference>
<keyword evidence="5 7" id="KW-1133">Transmembrane helix</keyword>
<dbReference type="Proteomes" id="UP001231166">
    <property type="component" value="Chromosome"/>
</dbReference>
<protein>
    <submittedName>
        <fullName evidence="10 11">ABC transporter permease</fullName>
    </submittedName>
</protein>
<evidence type="ECO:0000256" key="4">
    <source>
        <dbReference type="ARBA" id="ARBA00022692"/>
    </source>
</evidence>
<dbReference type="GO" id="GO:0005886">
    <property type="term" value="C:plasma membrane"/>
    <property type="evidence" value="ECO:0007669"/>
    <property type="project" value="UniProtKB-SubCell"/>
</dbReference>
<sequence>MTMTTPLADHSAPVDRPGPRNKAAVANRRRLSTAHAAIYLLLTALALLWIFPLLWALYNSFRDYDYVLTHGYLSVGGFTLSNYTESWEVGGIPHYFLNSMLITIPAVLLILFIGSMAAFVLARFPWKFNVIMLAVFIAGNLLPQQTLLTPLFRLYNAIPLPYWMSSSGSLYDSYWGLILVHVAFQTGFCVFVLSNYMKTVPPELLEAATVDGAGLFRQYWQVVLPLCRPALAALATLMITWIYNDFFWALALMVSGDKLPVTTALQNLQGSFFTDTNLLAAGSVLVALPTVLVFVALQRHFVSGLTMGANK</sequence>
<dbReference type="PANTHER" id="PTHR43744">
    <property type="entry name" value="ABC TRANSPORTER PERMEASE PROTEIN MG189-RELATED-RELATED"/>
    <property type="match status" value="1"/>
</dbReference>
<feature type="transmembrane region" description="Helical" evidence="7">
    <location>
        <begin position="278"/>
        <end position="297"/>
    </location>
</feature>
<feature type="domain" description="ABC transmembrane type-1" evidence="9">
    <location>
        <begin position="96"/>
        <end position="297"/>
    </location>
</feature>
<dbReference type="RefSeq" id="WP_005256772.1">
    <property type="nucleotide sequence ID" value="NZ_CAJUXZ010000001.1"/>
</dbReference>
<evidence type="ECO:0000313" key="13">
    <source>
        <dbReference type="Proteomes" id="UP000186108"/>
    </source>
</evidence>
<gene>
    <name evidence="11" type="ORF">O4328_27900</name>
    <name evidence="12" type="ORF">Q5707_09240</name>
    <name evidence="10" type="ORF">R1CP_08820</name>
</gene>
<name>A0A1B1K1I9_RHOOP</name>
<dbReference type="Proteomes" id="UP001066327">
    <property type="component" value="Unassembled WGS sequence"/>
</dbReference>
<evidence type="ECO:0000313" key="11">
    <source>
        <dbReference type="EMBL" id="MCZ4587464.1"/>
    </source>
</evidence>
<dbReference type="AlphaFoldDB" id="A0A1B1K1I9"/>
<dbReference type="InterPro" id="IPR035906">
    <property type="entry name" value="MetI-like_sf"/>
</dbReference>
<dbReference type="EMBL" id="CP130953">
    <property type="protein sequence ID" value="WLF49149.1"/>
    <property type="molecule type" value="Genomic_DNA"/>
</dbReference>
<reference evidence="12" key="3">
    <citation type="submission" date="2023-07" db="EMBL/GenBank/DDBJ databases">
        <title>Genomic analysis of Rhodococcus opacus VOC-14 with glycol ethers degradation activity.</title>
        <authorList>
            <person name="Narkevich D.A."/>
            <person name="Hlushen A.M."/>
            <person name="Akhremchuk A.E."/>
            <person name="Sikolenko M.A."/>
            <person name="Valentovich L.N."/>
        </authorList>
    </citation>
    <scope>NUCLEOTIDE SEQUENCE</scope>
    <source>
        <strain evidence="12">VOC-14</strain>
    </source>
</reference>
<dbReference type="EMBL" id="CP009111">
    <property type="protein sequence ID" value="ANS26484.1"/>
    <property type="molecule type" value="Genomic_DNA"/>
</dbReference>
<dbReference type="CDD" id="cd06261">
    <property type="entry name" value="TM_PBP2"/>
    <property type="match status" value="1"/>
</dbReference>
<evidence type="ECO:0000256" key="6">
    <source>
        <dbReference type="ARBA" id="ARBA00023136"/>
    </source>
</evidence>
<feature type="transmembrane region" description="Helical" evidence="7">
    <location>
        <begin position="37"/>
        <end position="58"/>
    </location>
</feature>
<evidence type="ECO:0000256" key="7">
    <source>
        <dbReference type="RuleBase" id="RU363032"/>
    </source>
</evidence>
<dbReference type="PATRIC" id="fig|37919.13.peg.1819"/>
<keyword evidence="14" id="KW-1185">Reference proteome</keyword>
<reference evidence="11" key="2">
    <citation type="submission" date="2022-12" db="EMBL/GenBank/DDBJ databases">
        <authorList>
            <person name="Krivoruchko A.V."/>
            <person name="Elkin A."/>
        </authorList>
    </citation>
    <scope>NUCLEOTIDE SEQUENCE</scope>
    <source>
        <strain evidence="11">IEGM 249</strain>
    </source>
</reference>
<keyword evidence="4 7" id="KW-0812">Transmembrane</keyword>
<dbReference type="Pfam" id="PF00528">
    <property type="entry name" value="BPD_transp_1"/>
    <property type="match status" value="1"/>
</dbReference>
<proteinExistence type="inferred from homology"/>